<sequence>MKIFKKILFAPLFLIFLAFSLYQSLGQFNIDSALSFNLMPLIYLCIYLILASFFYVLFVIFSNDLKYASPFIILASIITIFLFDLNLAVVLGFGVLVVFFAGYYQLTHKLKTYITFSPTILLIPSIKLITTLLILVLSFGYYLSINKIIKEKGFEIPDGLIDTTLKFTMPSSNLDLVKGDKYLAQITQEQIDFLKSNPQLLEQQGLDPSILDNLSVSTPAPKATKVPTISNDLTKKLIKDQFNKMLEPYKDFIAPFLAILFFITLQSLSSLLSLLLYPLVSLLFYILEKSGFIKFEKEMREVKKMVV</sequence>
<organism evidence="2 3">
    <name type="scientific">Candidatus Daviesbacteria bacterium GW2011_GWB1_36_5</name>
    <dbReference type="NCBI Taxonomy" id="1618426"/>
    <lineage>
        <taxon>Bacteria</taxon>
        <taxon>Candidatus Daviesiibacteriota</taxon>
    </lineage>
</organism>
<keyword evidence="1" id="KW-1133">Transmembrane helix</keyword>
<dbReference type="AlphaFoldDB" id="A0A0G0EU70"/>
<evidence type="ECO:0000256" key="1">
    <source>
        <dbReference type="SAM" id="Phobius"/>
    </source>
</evidence>
<accession>A0A0G0EU70</accession>
<proteinExistence type="predicted"/>
<reference evidence="2 3" key="1">
    <citation type="journal article" date="2015" name="Nature">
        <title>rRNA introns, odd ribosomes, and small enigmatic genomes across a large radiation of phyla.</title>
        <authorList>
            <person name="Brown C.T."/>
            <person name="Hug L.A."/>
            <person name="Thomas B.C."/>
            <person name="Sharon I."/>
            <person name="Castelle C.J."/>
            <person name="Singh A."/>
            <person name="Wilkins M.J."/>
            <person name="Williams K.H."/>
            <person name="Banfield J.F."/>
        </authorList>
    </citation>
    <scope>NUCLEOTIDE SEQUENCE [LARGE SCALE GENOMIC DNA]</scope>
</reference>
<feature type="transmembrane region" description="Helical" evidence="1">
    <location>
        <begin position="252"/>
        <end position="269"/>
    </location>
</feature>
<keyword evidence="1" id="KW-0812">Transmembrane</keyword>
<feature type="transmembrane region" description="Helical" evidence="1">
    <location>
        <begin position="121"/>
        <end position="143"/>
    </location>
</feature>
<dbReference type="EMBL" id="LBSA01000004">
    <property type="protein sequence ID" value="KKQ10478.1"/>
    <property type="molecule type" value="Genomic_DNA"/>
</dbReference>
<feature type="transmembrane region" description="Helical" evidence="1">
    <location>
        <begin position="73"/>
        <end position="101"/>
    </location>
</feature>
<comment type="caution">
    <text evidence="2">The sequence shown here is derived from an EMBL/GenBank/DDBJ whole genome shotgun (WGS) entry which is preliminary data.</text>
</comment>
<dbReference type="Proteomes" id="UP000034492">
    <property type="component" value="Unassembled WGS sequence"/>
</dbReference>
<evidence type="ECO:0000313" key="2">
    <source>
        <dbReference type="EMBL" id="KKQ10478.1"/>
    </source>
</evidence>
<evidence type="ECO:0000313" key="3">
    <source>
        <dbReference type="Proteomes" id="UP000034492"/>
    </source>
</evidence>
<gene>
    <name evidence="2" type="ORF">US19_C0004G0026</name>
</gene>
<protein>
    <submittedName>
        <fullName evidence="2">Uncharacterized protein</fullName>
    </submittedName>
</protein>
<keyword evidence="1" id="KW-0472">Membrane</keyword>
<feature type="transmembrane region" description="Helical" evidence="1">
    <location>
        <begin position="36"/>
        <end position="61"/>
    </location>
</feature>
<name>A0A0G0EU70_9BACT</name>